<dbReference type="OrthoDB" id="1305272at2759"/>
<accession>A0A2U1L4Y1</accession>
<gene>
    <name evidence="8" type="ORF">CTI12_AA506990</name>
</gene>
<feature type="domain" description="Seven-in-absentia protein TRAF-like" evidence="7">
    <location>
        <begin position="513"/>
        <end position="564"/>
    </location>
</feature>
<evidence type="ECO:0000256" key="4">
    <source>
        <dbReference type="ARBA" id="ARBA00022833"/>
    </source>
</evidence>
<dbReference type="GO" id="GO:0006511">
    <property type="term" value="P:ubiquitin-dependent protein catabolic process"/>
    <property type="evidence" value="ECO:0007669"/>
    <property type="project" value="InterPro"/>
</dbReference>
<dbReference type="Pfam" id="PF03145">
    <property type="entry name" value="Sina_TRAF"/>
    <property type="match status" value="1"/>
</dbReference>
<comment type="caution">
    <text evidence="8">The sequence shown here is derived from an EMBL/GenBank/DDBJ whole genome shotgun (WGS) entry which is preliminary data.</text>
</comment>
<feature type="transmembrane region" description="Helical" evidence="6">
    <location>
        <begin position="129"/>
        <end position="148"/>
    </location>
</feature>
<dbReference type="PANTHER" id="PTHR36617:SF5">
    <property type="entry name" value="OS05G0421675 PROTEIN"/>
    <property type="match status" value="1"/>
</dbReference>
<feature type="compositionally biased region" description="Low complexity" evidence="5">
    <location>
        <begin position="208"/>
        <end position="217"/>
    </location>
</feature>
<organism evidence="8 9">
    <name type="scientific">Artemisia annua</name>
    <name type="common">Sweet wormwood</name>
    <dbReference type="NCBI Taxonomy" id="35608"/>
    <lineage>
        <taxon>Eukaryota</taxon>
        <taxon>Viridiplantae</taxon>
        <taxon>Streptophyta</taxon>
        <taxon>Embryophyta</taxon>
        <taxon>Tracheophyta</taxon>
        <taxon>Spermatophyta</taxon>
        <taxon>Magnoliopsida</taxon>
        <taxon>eudicotyledons</taxon>
        <taxon>Gunneridae</taxon>
        <taxon>Pentapetalae</taxon>
        <taxon>asterids</taxon>
        <taxon>campanulids</taxon>
        <taxon>Asterales</taxon>
        <taxon>Asteraceae</taxon>
        <taxon>Asteroideae</taxon>
        <taxon>Anthemideae</taxon>
        <taxon>Artemisiinae</taxon>
        <taxon>Artemisia</taxon>
    </lineage>
</organism>
<evidence type="ECO:0000313" key="8">
    <source>
        <dbReference type="EMBL" id="PWA44060.1"/>
    </source>
</evidence>
<proteinExistence type="inferred from homology"/>
<keyword evidence="6" id="KW-1133">Transmembrane helix</keyword>
<reference evidence="8 9" key="1">
    <citation type="journal article" date="2018" name="Mol. Plant">
        <title>The genome of Artemisia annua provides insight into the evolution of Asteraceae family and artemisinin biosynthesis.</title>
        <authorList>
            <person name="Shen Q."/>
            <person name="Zhang L."/>
            <person name="Liao Z."/>
            <person name="Wang S."/>
            <person name="Yan T."/>
            <person name="Shi P."/>
            <person name="Liu M."/>
            <person name="Fu X."/>
            <person name="Pan Q."/>
            <person name="Wang Y."/>
            <person name="Lv Z."/>
            <person name="Lu X."/>
            <person name="Zhang F."/>
            <person name="Jiang W."/>
            <person name="Ma Y."/>
            <person name="Chen M."/>
            <person name="Hao X."/>
            <person name="Li L."/>
            <person name="Tang Y."/>
            <person name="Lv G."/>
            <person name="Zhou Y."/>
            <person name="Sun X."/>
            <person name="Brodelius P.E."/>
            <person name="Rose J.K.C."/>
            <person name="Tang K."/>
        </authorList>
    </citation>
    <scope>NUCLEOTIDE SEQUENCE [LARGE SCALE GENOMIC DNA]</scope>
    <source>
        <strain evidence="9">cv. Huhao1</strain>
        <tissue evidence="8">Leaf</tissue>
    </source>
</reference>
<evidence type="ECO:0000256" key="1">
    <source>
        <dbReference type="ARBA" id="ARBA00009119"/>
    </source>
</evidence>
<protein>
    <recommendedName>
        <fullName evidence="7">Seven-in-absentia protein TRAF-like domain-containing protein</fullName>
    </recommendedName>
</protein>
<keyword evidence="9" id="KW-1185">Reference proteome</keyword>
<sequence length="567" mass="64511">MTPRMNTQTAENVTQPIIRIRGAPCQLYQTQKQLIWNSTRLRFHWHNLAFTLQGLLTLFYSALFAVIDAKFDFYGIKPFASHYMFYEIFVICLVVIFITFASMTYLLLLEEEEGREAYPNIIGCQLINATALVAVLGVPMNLFFIFYLPHRMRIVGYITFCTVEARAPDASPKTDGRDTQIPPLEEEDAGKHHQKIDIDKITQRVGPSSATLTSASRRAQKLGKSPEEVSKLTAIQAFNTKSSSKVFEQEKVKETYKRMMLRFGKLCSFFRSEFDLYVVFLVKSFITSWIDSFIMVVTKKTKKPSKKATSGVDEKHQMCPNGHTLCSICKFQVKSCCPICRINMDSIKCLALEKVSGTIKSSRFFHGVINSKRNHSRLNGLNIEGGLHEFSSIKSKAGPWFQIAKLNGDLSEYGIDLQSIFKVKVGNGESTYFWTDKWVGNSPLCSVFPRLYRLESNKQCRVCDRTPTVISSSATDSVFSAVGSVGRSYLSPPGLQFYWAWNRSLRYFLLDTYPCNIAFIRFMGDDNDAKNFRYSLTIIANCRKLSWQGVPSSIRHSHQKILDSLTD</sequence>
<name>A0A2U1L4Y1_ARTAN</name>
<dbReference type="Gene3D" id="2.60.210.10">
    <property type="entry name" value="Apoptosis, Tumor Necrosis Factor Receptor Associated Protein 2, Chain A"/>
    <property type="match status" value="1"/>
</dbReference>
<feature type="compositionally biased region" description="Basic and acidic residues" evidence="5">
    <location>
        <begin position="189"/>
        <end position="202"/>
    </location>
</feature>
<dbReference type="GO" id="GO:0005737">
    <property type="term" value="C:cytoplasm"/>
    <property type="evidence" value="ECO:0007669"/>
    <property type="project" value="InterPro"/>
</dbReference>
<feature type="transmembrane region" description="Helical" evidence="6">
    <location>
        <begin position="88"/>
        <end position="109"/>
    </location>
</feature>
<evidence type="ECO:0000259" key="7">
    <source>
        <dbReference type="Pfam" id="PF03145"/>
    </source>
</evidence>
<dbReference type="PANTHER" id="PTHR36617">
    <property type="entry name" value="PROTEIN, PUTATIVE-RELATED"/>
    <property type="match status" value="1"/>
</dbReference>
<dbReference type="InterPro" id="IPR008974">
    <property type="entry name" value="TRAF-like"/>
</dbReference>
<evidence type="ECO:0000256" key="2">
    <source>
        <dbReference type="ARBA" id="ARBA00022723"/>
    </source>
</evidence>
<evidence type="ECO:0000313" key="9">
    <source>
        <dbReference type="Proteomes" id="UP000245207"/>
    </source>
</evidence>
<dbReference type="STRING" id="35608.A0A2U1L4Y1"/>
<keyword evidence="3" id="KW-0863">Zinc-finger</keyword>
<feature type="region of interest" description="Disordered" evidence="5">
    <location>
        <begin position="169"/>
        <end position="227"/>
    </location>
</feature>
<keyword evidence="2" id="KW-0479">Metal-binding</keyword>
<evidence type="ECO:0000256" key="3">
    <source>
        <dbReference type="ARBA" id="ARBA00022771"/>
    </source>
</evidence>
<keyword evidence="6" id="KW-0472">Membrane</keyword>
<comment type="similarity">
    <text evidence="1">Belongs to the SINA (Seven in absentia) family.</text>
</comment>
<keyword evidence="6" id="KW-0812">Transmembrane</keyword>
<feature type="transmembrane region" description="Helical" evidence="6">
    <location>
        <begin position="48"/>
        <end position="67"/>
    </location>
</feature>
<dbReference type="EMBL" id="PKPP01011480">
    <property type="protein sequence ID" value="PWA44060.1"/>
    <property type="molecule type" value="Genomic_DNA"/>
</dbReference>
<dbReference type="AlphaFoldDB" id="A0A2U1L4Y1"/>
<dbReference type="GO" id="GO:0008270">
    <property type="term" value="F:zinc ion binding"/>
    <property type="evidence" value="ECO:0007669"/>
    <property type="project" value="UniProtKB-KW"/>
</dbReference>
<keyword evidence="4" id="KW-0862">Zinc</keyword>
<dbReference type="InterPro" id="IPR018121">
    <property type="entry name" value="7-in-absentia-prot_TRAF-dom"/>
</dbReference>
<evidence type="ECO:0000256" key="6">
    <source>
        <dbReference type="SAM" id="Phobius"/>
    </source>
</evidence>
<evidence type="ECO:0000256" key="5">
    <source>
        <dbReference type="SAM" id="MobiDB-lite"/>
    </source>
</evidence>
<dbReference type="Proteomes" id="UP000245207">
    <property type="component" value="Unassembled WGS sequence"/>
</dbReference>